<dbReference type="GO" id="GO:0005576">
    <property type="term" value="C:extracellular region"/>
    <property type="evidence" value="ECO:0007669"/>
    <property type="project" value="InterPro"/>
</dbReference>
<name>A0AAV2PT99_MEGNR</name>
<feature type="domain" description="Chitin-binding type-2" evidence="1">
    <location>
        <begin position="205"/>
        <end position="264"/>
    </location>
</feature>
<accession>A0AAV2PT99</accession>
<gene>
    <name evidence="2" type="ORF">MNOR_LOCUS4431</name>
</gene>
<dbReference type="EMBL" id="CAXKWB010001622">
    <property type="protein sequence ID" value="CAL4064973.1"/>
    <property type="molecule type" value="Genomic_DNA"/>
</dbReference>
<comment type="caution">
    <text evidence="2">The sequence shown here is derived from an EMBL/GenBank/DDBJ whole genome shotgun (WGS) entry which is preliminary data.</text>
</comment>
<evidence type="ECO:0000313" key="2">
    <source>
        <dbReference type="EMBL" id="CAL4064973.1"/>
    </source>
</evidence>
<dbReference type="Proteomes" id="UP001497623">
    <property type="component" value="Unassembled WGS sequence"/>
</dbReference>
<evidence type="ECO:0000313" key="3">
    <source>
        <dbReference type="Proteomes" id="UP001497623"/>
    </source>
</evidence>
<dbReference type="InterPro" id="IPR002557">
    <property type="entry name" value="Chitin-bd_dom"/>
</dbReference>
<dbReference type="GO" id="GO:0008061">
    <property type="term" value="F:chitin binding"/>
    <property type="evidence" value="ECO:0007669"/>
    <property type="project" value="InterPro"/>
</dbReference>
<proteinExistence type="predicted"/>
<evidence type="ECO:0000259" key="1">
    <source>
        <dbReference type="PROSITE" id="PS50940"/>
    </source>
</evidence>
<organism evidence="2 3">
    <name type="scientific">Meganyctiphanes norvegica</name>
    <name type="common">Northern krill</name>
    <name type="synonym">Thysanopoda norvegica</name>
    <dbReference type="NCBI Taxonomy" id="48144"/>
    <lineage>
        <taxon>Eukaryota</taxon>
        <taxon>Metazoa</taxon>
        <taxon>Ecdysozoa</taxon>
        <taxon>Arthropoda</taxon>
        <taxon>Crustacea</taxon>
        <taxon>Multicrustacea</taxon>
        <taxon>Malacostraca</taxon>
        <taxon>Eumalacostraca</taxon>
        <taxon>Eucarida</taxon>
        <taxon>Euphausiacea</taxon>
        <taxon>Euphausiidae</taxon>
        <taxon>Meganyctiphanes</taxon>
    </lineage>
</organism>
<dbReference type="PROSITE" id="PS50940">
    <property type="entry name" value="CHIT_BIND_II"/>
    <property type="match status" value="1"/>
</dbReference>
<feature type="non-terminal residue" evidence="2">
    <location>
        <position position="1"/>
    </location>
</feature>
<protein>
    <recommendedName>
        <fullName evidence="1">Chitin-binding type-2 domain-containing protein</fullName>
    </recommendedName>
</protein>
<keyword evidence="3" id="KW-1185">Reference proteome</keyword>
<dbReference type="AlphaFoldDB" id="A0AAV2PT99"/>
<sequence length="269" mass="29463">VSIDNTAVDCNSFIVPTMTSQHLIFLIITASAIVVSANPRTASGSSDIVAKLKSNRVLPAKCEPHCHANINYEENPMSCTSYYDCSSGTPVESNCTDHNHPYFDNTYPPPANAHYPCTADSTSCDDIDEGIIQDCNLTRCQNTCQYETQKIYDETNCHVYKKCIGVPGNFNTVTHDCAAGLYFDGWECRANITTCCGHDCLRTEDITCAAANINLAKCPDLCVAAYYHCVAAGKHPIEKTCPVGQVFNTNPDLPFCLLEEFCEIPEVVN</sequence>
<reference evidence="2 3" key="1">
    <citation type="submission" date="2024-05" db="EMBL/GenBank/DDBJ databases">
        <authorList>
            <person name="Wallberg A."/>
        </authorList>
    </citation>
    <scope>NUCLEOTIDE SEQUENCE [LARGE SCALE GENOMIC DNA]</scope>
</reference>